<reference evidence="2 3" key="1">
    <citation type="journal article" date="2011" name="Nat. Biotechnol.">
        <title>Comparative genomic analysis of the thermophilic biomass-degrading fungi Myceliophthora thermophila and Thielavia terrestris.</title>
        <authorList>
            <person name="Berka R.M."/>
            <person name="Grigoriev I.V."/>
            <person name="Otillar R."/>
            <person name="Salamov A."/>
            <person name="Grimwood J."/>
            <person name="Reid I."/>
            <person name="Ishmael N."/>
            <person name="John T."/>
            <person name="Darmond C."/>
            <person name="Moisan M.-C."/>
            <person name="Henrissat B."/>
            <person name="Coutinho P.M."/>
            <person name="Lombard V."/>
            <person name="Natvig D.O."/>
            <person name="Lindquist E."/>
            <person name="Schmutz J."/>
            <person name="Lucas S."/>
            <person name="Harris P."/>
            <person name="Powlowski J."/>
            <person name="Bellemare A."/>
            <person name="Taylor D."/>
            <person name="Butler G."/>
            <person name="de Vries R.P."/>
            <person name="Allijn I.E."/>
            <person name="van den Brink J."/>
            <person name="Ushinsky S."/>
            <person name="Storms R."/>
            <person name="Powell A.J."/>
            <person name="Paulsen I.T."/>
            <person name="Elbourne L.D.H."/>
            <person name="Baker S.E."/>
            <person name="Magnuson J."/>
            <person name="LaBoissiere S."/>
            <person name="Clutterbuck A.J."/>
            <person name="Martinez D."/>
            <person name="Wogulis M."/>
            <person name="de Leon A.L."/>
            <person name="Rey M.W."/>
            <person name="Tsang A."/>
        </authorList>
    </citation>
    <scope>NUCLEOTIDE SEQUENCE [LARGE SCALE GENOMIC DNA]</scope>
    <source>
        <strain evidence="3">ATCC 42464 / BCRC 31852 / DSM 1799</strain>
    </source>
</reference>
<feature type="compositionally biased region" description="Basic and acidic residues" evidence="1">
    <location>
        <begin position="504"/>
        <end position="525"/>
    </location>
</feature>
<name>G2QJZ7_THET4</name>
<dbReference type="EMBL" id="CP003006">
    <property type="protein sequence ID" value="AEO59903.1"/>
    <property type="molecule type" value="Genomic_DNA"/>
</dbReference>
<dbReference type="OrthoDB" id="4580037at2759"/>
<sequence length="570" mass="63858">MMGDSVGFRKSLASLSAPYQSGSDWARVREDAIALPLAAGRKGVKGPRSLVAMCCRVLADNLGAVSKSSIEHLPDHLLWKLWKTLGPRNRSLHAWKILSCVLLEGSQQRCVSEGGMKRDQSPMPMALFRYRQEIIDPPCDLAVYVSPLARLEKGSLAYLCLDNVARFQTHELIPLATLQPLAVLEIIERDDADSKISDALIRGWSEAGKDPFSRLRVLKIASKTHRISESGLQYLLELPCLEIIDITALPTTKLRLSRRMKDSLDTSGWRVARPRGSLFVSYADAFLDGRMAVHPAGVEALKMVFEDDRHPVIWVDNARAAVYKQWERGAGRGTGEWKGQPVRTSYGDESYDGPDPASDCGQPRPADFSDVQYLDDGWRAVLQGFRSSTTKDTQEHSSTRDEERLDDQIFWFLALMDQSRYDGSNAVRGCASGVTLPLERLVCLRLRNPCNTAEQTRLLLNSERLIFSRRRMHAVLGSRSEVARCQLELEDGQSCDLSPSGASRTDDRRQGGLEPRKRQNSEAERLSNPLPTWAPGPDGRREKGLQPRKRLKKPLFEILNPFMEPQVRPG</sequence>
<gene>
    <name evidence="2" type="ORF">MYCTH_2308554</name>
</gene>
<evidence type="ECO:0000313" key="2">
    <source>
        <dbReference type="EMBL" id="AEO59903.1"/>
    </source>
</evidence>
<dbReference type="InParanoid" id="G2QJZ7"/>
<dbReference type="OMA" id="YLTIDNI"/>
<protein>
    <submittedName>
        <fullName evidence="2">Uncharacterized protein</fullName>
    </submittedName>
</protein>
<dbReference type="RefSeq" id="XP_003665148.1">
    <property type="nucleotide sequence ID" value="XM_003665100.1"/>
</dbReference>
<proteinExistence type="predicted"/>
<dbReference type="GeneID" id="11507254"/>
<evidence type="ECO:0000313" key="3">
    <source>
        <dbReference type="Proteomes" id="UP000007322"/>
    </source>
</evidence>
<organism evidence="2 3">
    <name type="scientific">Thermothelomyces thermophilus (strain ATCC 42464 / BCRC 31852 / DSM 1799)</name>
    <name type="common">Sporotrichum thermophile</name>
    <dbReference type="NCBI Taxonomy" id="573729"/>
    <lineage>
        <taxon>Eukaryota</taxon>
        <taxon>Fungi</taxon>
        <taxon>Dikarya</taxon>
        <taxon>Ascomycota</taxon>
        <taxon>Pezizomycotina</taxon>
        <taxon>Sordariomycetes</taxon>
        <taxon>Sordariomycetidae</taxon>
        <taxon>Sordariales</taxon>
        <taxon>Chaetomiaceae</taxon>
        <taxon>Thermothelomyces</taxon>
    </lineage>
</organism>
<dbReference type="AlphaFoldDB" id="G2QJZ7"/>
<feature type="region of interest" description="Disordered" evidence="1">
    <location>
        <begin position="333"/>
        <end position="362"/>
    </location>
</feature>
<accession>G2QJZ7</accession>
<dbReference type="HOGENOM" id="CLU_478316_0_0_1"/>
<evidence type="ECO:0000256" key="1">
    <source>
        <dbReference type="SAM" id="MobiDB-lite"/>
    </source>
</evidence>
<dbReference type="Proteomes" id="UP000007322">
    <property type="component" value="Chromosome 5"/>
</dbReference>
<dbReference type="eggNOG" id="ENOG502SDT6">
    <property type="taxonomic scope" value="Eukaryota"/>
</dbReference>
<feature type="region of interest" description="Disordered" evidence="1">
    <location>
        <begin position="494"/>
        <end position="570"/>
    </location>
</feature>
<dbReference type="VEuPathDB" id="FungiDB:MYCTH_2308554"/>
<keyword evidence="3" id="KW-1185">Reference proteome</keyword>
<dbReference type="KEGG" id="mtm:MYCTH_2308554"/>